<evidence type="ECO:0000313" key="3">
    <source>
        <dbReference type="RefSeq" id="XP_033462750.1"/>
    </source>
</evidence>
<name>A0A6J3MDN6_9PEZI</name>
<dbReference type="InterPro" id="IPR052374">
    <property type="entry name" value="SERAC1"/>
</dbReference>
<gene>
    <name evidence="3" type="ORF">K489DRAFT_408332</name>
</gene>
<organism evidence="3">
    <name type="scientific">Dissoconium aciculare CBS 342.82</name>
    <dbReference type="NCBI Taxonomy" id="1314786"/>
    <lineage>
        <taxon>Eukaryota</taxon>
        <taxon>Fungi</taxon>
        <taxon>Dikarya</taxon>
        <taxon>Ascomycota</taxon>
        <taxon>Pezizomycotina</taxon>
        <taxon>Dothideomycetes</taxon>
        <taxon>Dothideomycetidae</taxon>
        <taxon>Mycosphaerellales</taxon>
        <taxon>Dissoconiaceae</taxon>
        <taxon>Dissoconium</taxon>
    </lineage>
</organism>
<reference evidence="3" key="1">
    <citation type="submission" date="2020-01" db="EMBL/GenBank/DDBJ databases">
        <authorList>
            <consortium name="DOE Joint Genome Institute"/>
            <person name="Haridas S."/>
            <person name="Albert R."/>
            <person name="Binder M."/>
            <person name="Bloem J."/>
            <person name="Labutti K."/>
            <person name="Salamov A."/>
            <person name="Andreopoulos B."/>
            <person name="Baker S.E."/>
            <person name="Barry K."/>
            <person name="Bills G."/>
            <person name="Bluhm B.H."/>
            <person name="Cannon C."/>
            <person name="Castanera R."/>
            <person name="Culley D.E."/>
            <person name="Daum C."/>
            <person name="Ezra D."/>
            <person name="Gonzalez J.B."/>
            <person name="Henrissat B."/>
            <person name="Kuo A."/>
            <person name="Liang C."/>
            <person name="Lipzen A."/>
            <person name="Lutzoni F."/>
            <person name="Magnuson J."/>
            <person name="Mondo S."/>
            <person name="Nolan M."/>
            <person name="Ohm R."/>
            <person name="Pangilinan J."/>
            <person name="Park H.-J."/>
            <person name="Ramirez L."/>
            <person name="Alfaro M."/>
            <person name="Sun H."/>
            <person name="Tritt A."/>
            <person name="Yoshinaga Y."/>
            <person name="Zwiers L.-H."/>
            <person name="Turgeon B.G."/>
            <person name="Goodwin S.B."/>
            <person name="Spatafora J.W."/>
            <person name="Crous P.W."/>
            <person name="Grigoriev I.V."/>
        </authorList>
    </citation>
    <scope>NUCLEOTIDE SEQUENCE</scope>
    <source>
        <strain evidence="3">CBS 342.82</strain>
    </source>
</reference>
<proteinExistence type="predicted"/>
<reference evidence="3" key="3">
    <citation type="submission" date="2025-08" db="UniProtKB">
        <authorList>
            <consortium name="RefSeq"/>
        </authorList>
    </citation>
    <scope>IDENTIFICATION</scope>
    <source>
        <strain evidence="3">CBS 342.82</strain>
    </source>
</reference>
<evidence type="ECO:0000256" key="1">
    <source>
        <dbReference type="SAM" id="MobiDB-lite"/>
    </source>
</evidence>
<accession>A0A6J3MDN6</accession>
<dbReference type="SUPFAM" id="SSF82171">
    <property type="entry name" value="DPP6 N-terminal domain-like"/>
    <property type="match status" value="1"/>
</dbReference>
<dbReference type="PANTHER" id="PTHR48182:SF3">
    <property type="entry name" value="DUF676 DOMAIN-CONTAINING PROTEIN"/>
    <property type="match status" value="1"/>
</dbReference>
<dbReference type="AlphaFoldDB" id="A0A6J3MDN6"/>
<keyword evidence="2" id="KW-1185">Reference proteome</keyword>
<dbReference type="InterPro" id="IPR029058">
    <property type="entry name" value="AB_hydrolase_fold"/>
</dbReference>
<feature type="compositionally biased region" description="Low complexity" evidence="1">
    <location>
        <begin position="243"/>
        <end position="257"/>
    </location>
</feature>
<dbReference type="PANTHER" id="PTHR48182">
    <property type="entry name" value="PROTEIN SERAC1"/>
    <property type="match status" value="1"/>
</dbReference>
<dbReference type="GeneID" id="54365268"/>
<dbReference type="Proteomes" id="UP000504637">
    <property type="component" value="Unplaced"/>
</dbReference>
<sequence>MIYGYESQWKGPESLTVTITNIAHSFVTRLIAQREHSGKRPMIFVAHCFGGIVLIKAMNILKDKHSDVLKAVAGLVFFGTPFRGVNGAMSNGQLVERARQQDGQEVRPEILNVLKEDDGYLQDILQQFINLSRAGAWSPVICCYTEMKPASVWRIVDDRHAAKEIVVKESSARLDIADIWHALPHDHFSMNKFVDCTDQNYLEVAGAILTIARGCTKRKSSWMPQTTATTSRPHIAPAPSPIPARSSGSEIGSMSLSEPRRPSSPRRPSVFAWHIEQTIPRFTMDNSVQKIDLKCKKAGVKSAFACGVSSDARRVFCLDEEKLAIYTIDAIGRGSVLCSSPPKPPRWKYHSAKMTASFLVATYTSLERSYCRVFRVPEKPDASPECFRCELDEETSADSQFQCVALHQSSSFVLVALAEHGVTGAASASRIHLYKIFPYATYQPTQHEVIPLDEVQDEDDGESSAPQALHGRAKFLTFSPDGSFLFCCTGVYKQIANSLTVWQITHDLNRFVAQFVCDKIHRYTKERSVLGITSAACWQSASTHPYMFVTTSPSSQRKYNKGEWSFIAPIGQPLPTNKDDAMHCLYKAQHVQYNSIMCSAIASSGNAIAFISQTGKVCVAPLLALTKGGIGTPDGLPMELERSLRTLERPEEADLRFSEDDGRLIAVDTKGKLLIAHFGGR</sequence>
<evidence type="ECO:0000313" key="2">
    <source>
        <dbReference type="Proteomes" id="UP000504637"/>
    </source>
</evidence>
<protein>
    <recommendedName>
        <fullName evidence="4">DUF676 domain-containing protein</fullName>
    </recommendedName>
</protein>
<evidence type="ECO:0008006" key="4">
    <source>
        <dbReference type="Google" id="ProtNLM"/>
    </source>
</evidence>
<dbReference type="RefSeq" id="XP_033462750.1">
    <property type="nucleotide sequence ID" value="XM_033607468.1"/>
</dbReference>
<dbReference type="OrthoDB" id="1658288at2759"/>
<reference evidence="3" key="2">
    <citation type="submission" date="2020-04" db="EMBL/GenBank/DDBJ databases">
        <authorList>
            <consortium name="NCBI Genome Project"/>
        </authorList>
    </citation>
    <scope>NUCLEOTIDE SEQUENCE</scope>
    <source>
        <strain evidence="3">CBS 342.82</strain>
    </source>
</reference>
<dbReference type="Gene3D" id="3.40.50.1820">
    <property type="entry name" value="alpha/beta hydrolase"/>
    <property type="match status" value="1"/>
</dbReference>
<feature type="region of interest" description="Disordered" evidence="1">
    <location>
        <begin position="220"/>
        <end position="267"/>
    </location>
</feature>
<dbReference type="SUPFAM" id="SSF53474">
    <property type="entry name" value="alpha/beta-Hydrolases"/>
    <property type="match status" value="1"/>
</dbReference>